<sequence length="370" mass="41775">MGWERKRGKLHELNRLLRGATDTTFLDDQSRILPQNVRYVVTLDADTRLPLETVRRLVGKLAHPLNTPQFNPETRRIEKGYAILQPRVTPSLPVGHHSTVFQKIYSTSSGIDAYSAAISDLYQDMFGEGSYAGKGIYDVDAFESALAGRVPEGTLLSHDLFEGIFARAALASDIEVVEEFPTDYMVSAQRLHRWTRGDWQLLPWIISGTAKTPLPHDRLSGIARWKMVDNLRRTLCAPFTLFTLLSAWLLTPENAAVWTLFIILIVALPAFLPVLPDLFPRREWITFRNYFSVITAHLTTAAIMTALNLTFLAHQAFLMMDAISRTLVRVFITRRLLLQWVPAAHTAHLLQSGMAQYYQKMVAAPIFAGV</sequence>
<dbReference type="Proteomes" id="UP000075538">
    <property type="component" value="Unassembled WGS sequence"/>
</dbReference>
<keyword evidence="5" id="KW-0472">Membrane</keyword>
<dbReference type="PANTHER" id="PTHR43867:SF2">
    <property type="entry name" value="CELLULOSE SYNTHASE CATALYTIC SUBUNIT A [UDP-FORMING]"/>
    <property type="match status" value="1"/>
</dbReference>
<evidence type="ECO:0000256" key="2">
    <source>
        <dbReference type="ARBA" id="ARBA00022676"/>
    </source>
</evidence>
<dbReference type="PANTHER" id="PTHR43867">
    <property type="entry name" value="CELLULOSE SYNTHASE CATALYTIC SUBUNIT A [UDP-FORMING]"/>
    <property type="match status" value="1"/>
</dbReference>
<dbReference type="GO" id="GO:0016758">
    <property type="term" value="F:hexosyltransferase activity"/>
    <property type="evidence" value="ECO:0007669"/>
    <property type="project" value="TreeGrafter"/>
</dbReference>
<feature type="transmembrane region" description="Helical" evidence="5">
    <location>
        <begin position="256"/>
        <end position="275"/>
    </location>
</feature>
<reference evidence="6 7" key="1">
    <citation type="submission" date="2015-06" db="EMBL/GenBank/DDBJ databases">
        <title>Improved classification and identification of acetic acid bacteria using matrix-assisted laser desorption/ionization time-of-flight mass spectrometry; Gluconobacter nephelii and Gluconobacter uchimurae are later heterotypic synonyms of Gluconobacter japonicus and Gluconobacter oxydans, respectively.</title>
        <authorList>
            <person name="Li L."/>
            <person name="Cleenwerck I."/>
            <person name="De Vuyst L."/>
            <person name="Vandamme P."/>
        </authorList>
    </citation>
    <scope>NUCLEOTIDE SEQUENCE [LARGE SCALE GENOMIC DNA]</scope>
    <source>
        <strain evidence="6 7">LMG 1604</strain>
    </source>
</reference>
<comment type="subcellular location">
    <subcellularLocation>
        <location evidence="1">Membrane</location>
        <topology evidence="1">Multi-pass membrane protein</topology>
    </subcellularLocation>
</comment>
<dbReference type="GO" id="GO:0005886">
    <property type="term" value="C:plasma membrane"/>
    <property type="evidence" value="ECO:0007669"/>
    <property type="project" value="TreeGrafter"/>
</dbReference>
<dbReference type="PATRIC" id="fig|178901.15.peg.3233"/>
<keyword evidence="2" id="KW-0328">Glycosyltransferase</keyword>
<protein>
    <recommendedName>
        <fullName evidence="8">Glycosyltransferase 2-like domain-containing protein</fullName>
    </recommendedName>
</protein>
<feature type="non-terminal residue" evidence="6">
    <location>
        <position position="370"/>
    </location>
</feature>
<proteinExistence type="predicted"/>
<name>A0A149VHS5_9PROT</name>
<evidence type="ECO:0000256" key="3">
    <source>
        <dbReference type="ARBA" id="ARBA00022679"/>
    </source>
</evidence>
<evidence type="ECO:0000313" key="6">
    <source>
        <dbReference type="EMBL" id="KXV79738.1"/>
    </source>
</evidence>
<accession>A0A149VHS5</accession>
<dbReference type="EMBL" id="LHZZ01000186">
    <property type="protein sequence ID" value="KXV79738.1"/>
    <property type="molecule type" value="Genomic_DNA"/>
</dbReference>
<gene>
    <name evidence="6" type="ORF">AD953_01205</name>
</gene>
<comment type="caution">
    <text evidence="6">The sequence shown here is derived from an EMBL/GenBank/DDBJ whole genome shotgun (WGS) entry which is preliminary data.</text>
</comment>
<dbReference type="InterPro" id="IPR050321">
    <property type="entry name" value="Glycosyltr_2/OpgH_subfam"/>
</dbReference>
<feature type="transmembrane region" description="Helical" evidence="5">
    <location>
        <begin position="234"/>
        <end position="250"/>
    </location>
</feature>
<keyword evidence="3" id="KW-0808">Transferase</keyword>
<keyword evidence="4 5" id="KW-1133">Transmembrane helix</keyword>
<feature type="transmembrane region" description="Helical" evidence="5">
    <location>
        <begin position="287"/>
        <end position="307"/>
    </location>
</feature>
<evidence type="ECO:0000256" key="5">
    <source>
        <dbReference type="SAM" id="Phobius"/>
    </source>
</evidence>
<organism evidence="6 7">
    <name type="scientific">Acetobacter malorum</name>
    <dbReference type="NCBI Taxonomy" id="178901"/>
    <lineage>
        <taxon>Bacteria</taxon>
        <taxon>Pseudomonadati</taxon>
        <taxon>Pseudomonadota</taxon>
        <taxon>Alphaproteobacteria</taxon>
        <taxon>Acetobacterales</taxon>
        <taxon>Acetobacteraceae</taxon>
        <taxon>Acetobacter</taxon>
    </lineage>
</organism>
<evidence type="ECO:0000256" key="1">
    <source>
        <dbReference type="ARBA" id="ARBA00004141"/>
    </source>
</evidence>
<evidence type="ECO:0008006" key="8">
    <source>
        <dbReference type="Google" id="ProtNLM"/>
    </source>
</evidence>
<keyword evidence="5" id="KW-0812">Transmembrane</keyword>
<evidence type="ECO:0000313" key="7">
    <source>
        <dbReference type="Proteomes" id="UP000075538"/>
    </source>
</evidence>
<dbReference type="AlphaFoldDB" id="A0A149VHS5"/>
<evidence type="ECO:0000256" key="4">
    <source>
        <dbReference type="ARBA" id="ARBA00022989"/>
    </source>
</evidence>